<dbReference type="Proteomes" id="UP001153555">
    <property type="component" value="Unassembled WGS sequence"/>
</dbReference>
<sequence>MMDADNIIPVSGNGSLENCHHQQVPISENVNGTSNGNLEIEDLAENFENSIEVNVENKLNSGQEFVEEPTLPPESHSTSNSKDSGVQEPDESKNLKPQDSMIKIGNRKHLSKGKDGKEVKKSANGNIASESRPRQTSAFGTKSKSFNERQSADSYRAASAKNAAQPEEIPKKTKVKALTKGPASKADESSQSSSNPTAEEAKPLKMGSLPAYNFSFKCNERAEKRKEFYSKLEEKIQAKEEEKSNLQAKTKETQEAEIKKLRKSLGFKATPMPSFYQEPPPPKAELKKIPTTRAKSPKLGRKKNLSSPTAGTKESGPCQPRLSLDEKLSQSNLARTTREEHVKRPQRKSLPKLPFEDNALSYEKKKTSSSRKTNASKETVEHEVQPKVLTNEESTAAQTFEGKLDVNEKLPEAGEEIAKVQEAIAV</sequence>
<evidence type="ECO:0000313" key="8">
    <source>
        <dbReference type="EMBL" id="CAA0822759.1"/>
    </source>
</evidence>
<comment type="subcellular location">
    <subcellularLocation>
        <location evidence="1">Cytoplasm</location>
        <location evidence="1">Cytoskeleton</location>
    </subcellularLocation>
</comment>
<feature type="compositionally biased region" description="Basic and acidic residues" evidence="6">
    <location>
        <begin position="238"/>
        <end position="259"/>
    </location>
</feature>
<protein>
    <submittedName>
        <fullName evidence="8">TPX2 (Targeting protein for Xklp2) protein family</fullName>
    </submittedName>
</protein>
<dbReference type="PANTHER" id="PTHR31358:SF29">
    <property type="entry name" value="PROTEIN WVD2-LIKE 5-RELATED"/>
    <property type="match status" value="1"/>
</dbReference>
<comment type="caution">
    <text evidence="8">The sequence shown here is derived from an EMBL/GenBank/DDBJ whole genome shotgun (WGS) entry which is preliminary data.</text>
</comment>
<dbReference type="GO" id="GO:0005874">
    <property type="term" value="C:microtubule"/>
    <property type="evidence" value="ECO:0007669"/>
    <property type="project" value="UniProtKB-KW"/>
</dbReference>
<accession>A0A9N7RBN3</accession>
<evidence type="ECO:0000256" key="5">
    <source>
        <dbReference type="ARBA" id="ARBA00023212"/>
    </source>
</evidence>
<feature type="domain" description="TPX2 C-terminal" evidence="7">
    <location>
        <begin position="214"/>
        <end position="289"/>
    </location>
</feature>
<feature type="compositionally biased region" description="Basic residues" evidence="6">
    <location>
        <begin position="295"/>
        <end position="304"/>
    </location>
</feature>
<feature type="region of interest" description="Disordered" evidence="6">
    <location>
        <begin position="238"/>
        <end position="407"/>
    </location>
</feature>
<dbReference type="Pfam" id="PF06886">
    <property type="entry name" value="TPX2"/>
    <property type="match status" value="1"/>
</dbReference>
<keyword evidence="4" id="KW-0493">Microtubule</keyword>
<organism evidence="8 9">
    <name type="scientific">Striga hermonthica</name>
    <name type="common">Purple witchweed</name>
    <name type="synonym">Buchnera hermonthica</name>
    <dbReference type="NCBI Taxonomy" id="68872"/>
    <lineage>
        <taxon>Eukaryota</taxon>
        <taxon>Viridiplantae</taxon>
        <taxon>Streptophyta</taxon>
        <taxon>Embryophyta</taxon>
        <taxon>Tracheophyta</taxon>
        <taxon>Spermatophyta</taxon>
        <taxon>Magnoliopsida</taxon>
        <taxon>eudicotyledons</taxon>
        <taxon>Gunneridae</taxon>
        <taxon>Pentapetalae</taxon>
        <taxon>asterids</taxon>
        <taxon>lamiids</taxon>
        <taxon>Lamiales</taxon>
        <taxon>Orobanchaceae</taxon>
        <taxon>Buchnereae</taxon>
        <taxon>Striga</taxon>
    </lineage>
</organism>
<feature type="region of interest" description="Disordered" evidence="6">
    <location>
        <begin position="60"/>
        <end position="206"/>
    </location>
</feature>
<dbReference type="EMBL" id="CACSLK010024123">
    <property type="protein sequence ID" value="CAA0822759.1"/>
    <property type="molecule type" value="Genomic_DNA"/>
</dbReference>
<dbReference type="PANTHER" id="PTHR31358">
    <property type="entry name" value="PROTEIN WVD2-LIKE 4"/>
    <property type="match status" value="1"/>
</dbReference>
<dbReference type="OrthoDB" id="1939285at2759"/>
<evidence type="ECO:0000256" key="1">
    <source>
        <dbReference type="ARBA" id="ARBA00004245"/>
    </source>
</evidence>
<evidence type="ECO:0000259" key="7">
    <source>
        <dbReference type="Pfam" id="PF06886"/>
    </source>
</evidence>
<evidence type="ECO:0000256" key="6">
    <source>
        <dbReference type="SAM" id="MobiDB-lite"/>
    </source>
</evidence>
<gene>
    <name evidence="8" type="ORF">SHERM_20105</name>
</gene>
<comment type="similarity">
    <text evidence="2">Belongs to the TPX2 family.</text>
</comment>
<feature type="compositionally biased region" description="Basic and acidic residues" evidence="6">
    <location>
        <begin position="112"/>
        <end position="121"/>
    </location>
</feature>
<keyword evidence="3" id="KW-0963">Cytoplasm</keyword>
<feature type="compositionally biased region" description="Polar residues" evidence="6">
    <location>
        <begin position="75"/>
        <end position="84"/>
    </location>
</feature>
<keyword evidence="5" id="KW-0206">Cytoskeleton</keyword>
<feature type="compositionally biased region" description="Polar residues" evidence="6">
    <location>
        <begin position="123"/>
        <end position="144"/>
    </location>
</feature>
<evidence type="ECO:0000313" key="9">
    <source>
        <dbReference type="Proteomes" id="UP001153555"/>
    </source>
</evidence>
<evidence type="ECO:0000256" key="3">
    <source>
        <dbReference type="ARBA" id="ARBA00022490"/>
    </source>
</evidence>
<dbReference type="AlphaFoldDB" id="A0A9N7RBN3"/>
<dbReference type="InterPro" id="IPR027329">
    <property type="entry name" value="TPX2_C"/>
</dbReference>
<name>A0A9N7RBN3_STRHE</name>
<evidence type="ECO:0000256" key="2">
    <source>
        <dbReference type="ARBA" id="ARBA00005885"/>
    </source>
</evidence>
<dbReference type="InterPro" id="IPR044833">
    <property type="entry name" value="WDL5/6"/>
</dbReference>
<keyword evidence="9" id="KW-1185">Reference proteome</keyword>
<evidence type="ECO:0000256" key="4">
    <source>
        <dbReference type="ARBA" id="ARBA00022701"/>
    </source>
</evidence>
<reference evidence="8" key="1">
    <citation type="submission" date="2019-12" db="EMBL/GenBank/DDBJ databases">
        <authorList>
            <person name="Scholes J."/>
        </authorList>
    </citation>
    <scope>NUCLEOTIDE SEQUENCE</scope>
</reference>
<dbReference type="GO" id="GO:0008017">
    <property type="term" value="F:microtubule binding"/>
    <property type="evidence" value="ECO:0007669"/>
    <property type="project" value="InterPro"/>
</dbReference>
<proteinExistence type="inferred from homology"/>